<keyword evidence="1" id="KW-0472">Membrane</keyword>
<dbReference type="RefSeq" id="WP_152271637.1">
    <property type="nucleotide sequence ID" value="NZ_VTFX01000001.1"/>
</dbReference>
<evidence type="ECO:0008006" key="4">
    <source>
        <dbReference type="Google" id="ProtNLM"/>
    </source>
</evidence>
<evidence type="ECO:0000313" key="3">
    <source>
        <dbReference type="Proteomes" id="UP000326852"/>
    </source>
</evidence>
<sequence length="220" mass="23205">MSLHLTDRARGAEPSAARLRKPSWRDPRLLLGILLVLGSVAGVVTLVDSADRTTEVYAVSHDVPPGTPLRAGDLLAVPVRLGNAEELYLPVASGIPENSVAGAALRKGELVARSSLVEPDQLDRKPVGLRIEDPLPASTEAGSRVDIWAAMPNARNGFAEPKQLIESAEISELTVTESALGATRSTELLVLVDDSDLPLLLSALSNQAKITVVHNPTPGP</sequence>
<keyword evidence="1" id="KW-0812">Transmembrane</keyword>
<evidence type="ECO:0000256" key="1">
    <source>
        <dbReference type="SAM" id="Phobius"/>
    </source>
</evidence>
<gene>
    <name evidence="2" type="ORF">GD627_05645</name>
</gene>
<protein>
    <recommendedName>
        <fullName evidence="4">SAF domain-containing protein</fullName>
    </recommendedName>
</protein>
<comment type="caution">
    <text evidence="2">The sequence shown here is derived from an EMBL/GenBank/DDBJ whole genome shotgun (WGS) entry which is preliminary data.</text>
</comment>
<reference evidence="2 3" key="1">
    <citation type="submission" date="2019-08" db="EMBL/GenBank/DDBJ databases">
        <title>Arthrobacter sp. nov., isolated from plateau pika and Tibetan wild ass.</title>
        <authorList>
            <person name="Ge Y."/>
        </authorList>
    </citation>
    <scope>NUCLEOTIDE SEQUENCE [LARGE SCALE GENOMIC DNA]</scope>
    <source>
        <strain evidence="2 3">785</strain>
    </source>
</reference>
<name>A0A5N6MUN6_9MICC</name>
<accession>A0A5N6MUN6</accession>
<dbReference type="AlphaFoldDB" id="A0A5N6MUN6"/>
<organism evidence="2 3">
    <name type="scientific">Arthrobacter yangruifuii</name>
    <dbReference type="NCBI Taxonomy" id="2606616"/>
    <lineage>
        <taxon>Bacteria</taxon>
        <taxon>Bacillati</taxon>
        <taxon>Actinomycetota</taxon>
        <taxon>Actinomycetes</taxon>
        <taxon>Micrococcales</taxon>
        <taxon>Micrococcaceae</taxon>
        <taxon>Arthrobacter</taxon>
    </lineage>
</organism>
<proteinExistence type="predicted"/>
<keyword evidence="3" id="KW-1185">Reference proteome</keyword>
<dbReference type="EMBL" id="VTFX01000001">
    <property type="protein sequence ID" value="KAD4060516.1"/>
    <property type="molecule type" value="Genomic_DNA"/>
</dbReference>
<dbReference type="Proteomes" id="UP000326852">
    <property type="component" value="Unassembled WGS sequence"/>
</dbReference>
<evidence type="ECO:0000313" key="2">
    <source>
        <dbReference type="EMBL" id="KAD4060516.1"/>
    </source>
</evidence>
<feature type="transmembrane region" description="Helical" evidence="1">
    <location>
        <begin position="29"/>
        <end position="47"/>
    </location>
</feature>
<keyword evidence="1" id="KW-1133">Transmembrane helix</keyword>